<dbReference type="AlphaFoldDB" id="A0A8J8KF08"/>
<reference evidence="2" key="1">
    <citation type="submission" date="2020-06" db="EMBL/GenBank/DDBJ databases">
        <title>Haloterrigena sp. nov., an extremely halophilic archaeon isolated from a saline sediment.</title>
        <authorList>
            <person name="Liu B.-B."/>
        </authorList>
    </citation>
    <scope>NUCLEOTIDE SEQUENCE</scope>
    <source>
        <strain evidence="2">SYSU A121-1</strain>
    </source>
</reference>
<sequence>MGLSDRNTVIVIALIAVIAVGSGLVAFSLNVGDSGDDSESGSDDMKSIEESTVKLKAGASGADTAYFFSEEPDSAYPVYHGDHVDFDATEATDGLQEGVDYYSVSLDNGTATDADTHPVMEPGEYHYVVVDDQDQVHTAFGTVDIKGEVEEYKLDRDYQQLVTLPLDEKTTADSSDISTQTQVESGDNIYSPATSLRGNSQDGFETVQTATHTIEVQSGAMYLGDIDLGSVDSDANVSEAELASATVDGESVDALSNIDLTDHSLDRDVFGGTDDPRKATDEVVLTFRFEAESDLADGESIVSGISVSDIYDKSTSSLSITG</sequence>
<proteinExistence type="predicted"/>
<evidence type="ECO:0000256" key="1">
    <source>
        <dbReference type="SAM" id="Phobius"/>
    </source>
</evidence>
<evidence type="ECO:0000313" key="3">
    <source>
        <dbReference type="Proteomes" id="UP000728647"/>
    </source>
</evidence>
<keyword evidence="1" id="KW-0812">Transmembrane</keyword>
<name>A0A8J8KF08_9EURY</name>
<keyword evidence="1" id="KW-1133">Transmembrane helix</keyword>
<keyword evidence="1" id="KW-0472">Membrane</keyword>
<comment type="caution">
    <text evidence="2">The sequence shown here is derived from an EMBL/GenBank/DDBJ whole genome shotgun (WGS) entry which is preliminary data.</text>
</comment>
<dbReference type="RefSeq" id="WP_174701774.1">
    <property type="nucleotide sequence ID" value="NZ_JABURA010000001.1"/>
</dbReference>
<evidence type="ECO:0000313" key="2">
    <source>
        <dbReference type="EMBL" id="NUB91106.1"/>
    </source>
</evidence>
<dbReference type="Proteomes" id="UP000728647">
    <property type="component" value="Unassembled WGS sequence"/>
</dbReference>
<accession>A0A8J8KF08</accession>
<protein>
    <submittedName>
        <fullName evidence="2">Uncharacterized protein</fullName>
    </submittedName>
</protein>
<feature type="transmembrane region" description="Helical" evidence="1">
    <location>
        <begin position="7"/>
        <end position="29"/>
    </location>
</feature>
<organism evidence="2 3">
    <name type="scientific">Haloterrigena gelatinilytica</name>
    <dbReference type="NCBI Taxonomy" id="2741724"/>
    <lineage>
        <taxon>Archaea</taxon>
        <taxon>Methanobacteriati</taxon>
        <taxon>Methanobacteriota</taxon>
        <taxon>Stenosarchaea group</taxon>
        <taxon>Halobacteria</taxon>
        <taxon>Halobacteriales</taxon>
        <taxon>Natrialbaceae</taxon>
        <taxon>Haloterrigena</taxon>
    </lineage>
</organism>
<dbReference type="EMBL" id="JABURA010000001">
    <property type="protein sequence ID" value="NUB91106.1"/>
    <property type="molecule type" value="Genomic_DNA"/>
</dbReference>
<gene>
    <name evidence="2" type="ORF">HT576_08740</name>
</gene>